<feature type="signal peptide" evidence="2">
    <location>
        <begin position="1"/>
        <end position="21"/>
    </location>
</feature>
<comment type="caution">
    <text evidence="3">The sequence shown here is derived from an EMBL/GenBank/DDBJ whole genome shotgun (WGS) entry which is preliminary data.</text>
</comment>
<gene>
    <name evidence="3" type="ORF">FZEAL_323</name>
</gene>
<evidence type="ECO:0000256" key="1">
    <source>
        <dbReference type="SAM" id="MobiDB-lite"/>
    </source>
</evidence>
<name>A0A8H4XQH7_9HYPO</name>
<feature type="non-terminal residue" evidence="3">
    <location>
        <position position="324"/>
    </location>
</feature>
<proteinExistence type="predicted"/>
<evidence type="ECO:0000256" key="2">
    <source>
        <dbReference type="SAM" id="SignalP"/>
    </source>
</evidence>
<organism evidence="3 4">
    <name type="scientific">Fusarium zealandicum</name>
    <dbReference type="NCBI Taxonomy" id="1053134"/>
    <lineage>
        <taxon>Eukaryota</taxon>
        <taxon>Fungi</taxon>
        <taxon>Dikarya</taxon>
        <taxon>Ascomycota</taxon>
        <taxon>Pezizomycotina</taxon>
        <taxon>Sordariomycetes</taxon>
        <taxon>Hypocreomycetidae</taxon>
        <taxon>Hypocreales</taxon>
        <taxon>Nectriaceae</taxon>
        <taxon>Fusarium</taxon>
        <taxon>Fusarium staphyleae species complex</taxon>
    </lineage>
</organism>
<feature type="region of interest" description="Disordered" evidence="1">
    <location>
        <begin position="170"/>
        <end position="193"/>
    </location>
</feature>
<sequence>MARSTWIIVLADAGNVISTLAQDEQRPLNEDAAKEIKYHAERARPAQITIYNSPKRPCVPENGHPTTDVDLPLDHCVSADFTLDNNVHLTYPGLCVGGTRKPYLALYPSSDCTGEYSHPGWYDSPFSVVGPGQCLSKAVWGRDITPPEGKWSMMLRCDDTQGQEPTNIINITTPEPPAKPEPKPARPRPTTASVSDSACFIPGIGMAGTPKFIFQRPEADTCINVAPKHQLKIYRNALCPNGTEALFARFNGRGCKGGPVALKTVDESIMANNSPSSCIPMGGDDASSYAFWCSGDLEDKSVKEDLFPDDGGRQRLHYTYGNPQ</sequence>
<accession>A0A8H4XQH7</accession>
<dbReference type="OrthoDB" id="4767222at2759"/>
<keyword evidence="2" id="KW-0732">Signal</keyword>
<reference evidence="3" key="2">
    <citation type="submission" date="2020-05" db="EMBL/GenBank/DDBJ databases">
        <authorList>
            <person name="Kim H.-S."/>
            <person name="Proctor R.H."/>
            <person name="Brown D.W."/>
        </authorList>
    </citation>
    <scope>NUCLEOTIDE SEQUENCE</scope>
    <source>
        <strain evidence="3">NRRL 22465</strain>
    </source>
</reference>
<protein>
    <submittedName>
        <fullName evidence="3">Uncharacterized protein</fullName>
    </submittedName>
</protein>
<evidence type="ECO:0000313" key="4">
    <source>
        <dbReference type="Proteomes" id="UP000635477"/>
    </source>
</evidence>
<dbReference type="AlphaFoldDB" id="A0A8H4XQH7"/>
<feature type="chain" id="PRO_5034760715" evidence="2">
    <location>
        <begin position="22"/>
        <end position="324"/>
    </location>
</feature>
<reference evidence="3" key="1">
    <citation type="journal article" date="2020" name="BMC Genomics">
        <title>Correction to: Identification and distribution of gene clusters required for synthesis of sphingolipid metabolism inhibitors in diverse species of the filamentous fungus Fusarium.</title>
        <authorList>
            <person name="Kim H.S."/>
            <person name="Lohmar J.M."/>
            <person name="Busman M."/>
            <person name="Brown D.W."/>
            <person name="Naumann T.A."/>
            <person name="Divon H.H."/>
            <person name="Lysoe E."/>
            <person name="Uhlig S."/>
            <person name="Proctor R.H."/>
        </authorList>
    </citation>
    <scope>NUCLEOTIDE SEQUENCE</scope>
    <source>
        <strain evidence="3">NRRL 22465</strain>
    </source>
</reference>
<dbReference type="Proteomes" id="UP000635477">
    <property type="component" value="Unassembled WGS sequence"/>
</dbReference>
<evidence type="ECO:0000313" key="3">
    <source>
        <dbReference type="EMBL" id="KAF4984475.1"/>
    </source>
</evidence>
<keyword evidence="4" id="KW-1185">Reference proteome</keyword>
<dbReference type="EMBL" id="JABEYC010000018">
    <property type="protein sequence ID" value="KAF4984475.1"/>
    <property type="molecule type" value="Genomic_DNA"/>
</dbReference>